<dbReference type="AlphaFoldDB" id="A0A074X121"/>
<organism evidence="1 2">
    <name type="scientific">Aureobasidium namibiae CBS 147.97</name>
    <dbReference type="NCBI Taxonomy" id="1043004"/>
    <lineage>
        <taxon>Eukaryota</taxon>
        <taxon>Fungi</taxon>
        <taxon>Dikarya</taxon>
        <taxon>Ascomycota</taxon>
        <taxon>Pezizomycotina</taxon>
        <taxon>Dothideomycetes</taxon>
        <taxon>Dothideomycetidae</taxon>
        <taxon>Dothideales</taxon>
        <taxon>Saccotheciaceae</taxon>
        <taxon>Aureobasidium</taxon>
    </lineage>
</organism>
<reference evidence="1 2" key="1">
    <citation type="journal article" date="2014" name="BMC Genomics">
        <title>Genome sequencing of four Aureobasidium pullulans varieties: biotechnological potential, stress tolerance, and description of new species.</title>
        <authorList>
            <person name="Gostin Ar C."/>
            <person name="Ohm R.A."/>
            <person name="Kogej T."/>
            <person name="Sonjak S."/>
            <person name="Turk M."/>
            <person name="Zajc J."/>
            <person name="Zalar P."/>
            <person name="Grube M."/>
            <person name="Sun H."/>
            <person name="Han J."/>
            <person name="Sharma A."/>
            <person name="Chiniquy J."/>
            <person name="Ngan C.Y."/>
            <person name="Lipzen A."/>
            <person name="Barry K."/>
            <person name="Grigoriev I.V."/>
            <person name="Gunde-Cimerman N."/>
        </authorList>
    </citation>
    <scope>NUCLEOTIDE SEQUENCE [LARGE SCALE GENOMIC DNA]</scope>
    <source>
        <strain evidence="1 2">CBS 147.97</strain>
    </source>
</reference>
<dbReference type="Proteomes" id="UP000027730">
    <property type="component" value="Unassembled WGS sequence"/>
</dbReference>
<sequence length="89" mass="9291">MTAIFGLATAQSSTTSSVAPGTSACAAQNVLDLCVSQQSAKNSQCGPNDYDCLCSGYTDLVVCYKQCPNDPNAFSASQYKVQYCQAASQ</sequence>
<dbReference type="STRING" id="1043004.A0A074X121"/>
<proteinExistence type="predicted"/>
<dbReference type="HOGENOM" id="CLU_152673_0_0_1"/>
<name>A0A074X121_9PEZI</name>
<evidence type="ECO:0000313" key="1">
    <source>
        <dbReference type="EMBL" id="KEQ77484.1"/>
    </source>
</evidence>
<dbReference type="RefSeq" id="XP_013431811.1">
    <property type="nucleotide sequence ID" value="XM_013576357.1"/>
</dbReference>
<accession>A0A074X121</accession>
<dbReference type="GeneID" id="25408588"/>
<dbReference type="EMBL" id="KL584702">
    <property type="protein sequence ID" value="KEQ77484.1"/>
    <property type="molecule type" value="Genomic_DNA"/>
</dbReference>
<evidence type="ECO:0000313" key="2">
    <source>
        <dbReference type="Proteomes" id="UP000027730"/>
    </source>
</evidence>
<dbReference type="OrthoDB" id="2507140at2759"/>
<protein>
    <submittedName>
        <fullName evidence="1">Uncharacterized protein</fullName>
    </submittedName>
</protein>
<gene>
    <name evidence="1" type="ORF">M436DRAFT_36229</name>
</gene>
<keyword evidence="2" id="KW-1185">Reference proteome</keyword>